<gene>
    <name evidence="2" type="ORF">DP939_29715</name>
</gene>
<dbReference type="RefSeq" id="WP_113984126.1">
    <property type="nucleotide sequence ID" value="NZ_QMEY01000016.1"/>
</dbReference>
<dbReference type="GO" id="GO:0016747">
    <property type="term" value="F:acyltransferase activity, transferring groups other than amino-acyl groups"/>
    <property type="evidence" value="ECO:0007669"/>
    <property type="project" value="InterPro"/>
</dbReference>
<organism evidence="2 3">
    <name type="scientific">Spongiactinospora rosea</name>
    <dbReference type="NCBI Taxonomy" id="2248750"/>
    <lineage>
        <taxon>Bacteria</taxon>
        <taxon>Bacillati</taxon>
        <taxon>Actinomycetota</taxon>
        <taxon>Actinomycetes</taxon>
        <taxon>Streptosporangiales</taxon>
        <taxon>Streptosporangiaceae</taxon>
        <taxon>Spongiactinospora</taxon>
    </lineage>
</organism>
<keyword evidence="3" id="KW-1185">Reference proteome</keyword>
<dbReference type="AlphaFoldDB" id="A0A366LSA8"/>
<evidence type="ECO:0000259" key="1">
    <source>
        <dbReference type="Pfam" id="PF13302"/>
    </source>
</evidence>
<dbReference type="EMBL" id="QMEY01000016">
    <property type="protein sequence ID" value="RBQ16500.1"/>
    <property type="molecule type" value="Genomic_DNA"/>
</dbReference>
<dbReference type="Proteomes" id="UP000253303">
    <property type="component" value="Unassembled WGS sequence"/>
</dbReference>
<evidence type="ECO:0000313" key="3">
    <source>
        <dbReference type="Proteomes" id="UP000253303"/>
    </source>
</evidence>
<dbReference type="OrthoDB" id="5358891at2"/>
<name>A0A366LSA8_9ACTN</name>
<dbReference type="Gene3D" id="3.40.630.30">
    <property type="match status" value="1"/>
</dbReference>
<dbReference type="SUPFAM" id="SSF55729">
    <property type="entry name" value="Acyl-CoA N-acyltransferases (Nat)"/>
    <property type="match status" value="1"/>
</dbReference>
<dbReference type="InterPro" id="IPR000182">
    <property type="entry name" value="GNAT_dom"/>
</dbReference>
<accession>A0A366LSA8</accession>
<sequence length="165" mass="18486">MLRAAEERDLETVRRWRNHPLVRAASFTTHEILPAEHARWWAGVRGDPSRRVLIYGDDPPEGVVTFSGLGGFDRAASWGFYLDIAGLERDGTLLRAWVGIERAALGHAFGALGLLTLRGEVLAANTAVRELHRRFGFTETAVYHREIDGVSREVVGIRLDREDAR</sequence>
<dbReference type="InterPro" id="IPR016181">
    <property type="entry name" value="Acyl_CoA_acyltransferase"/>
</dbReference>
<feature type="domain" description="N-acetyltransferase" evidence="1">
    <location>
        <begin position="2"/>
        <end position="138"/>
    </location>
</feature>
<protein>
    <submittedName>
        <fullName evidence="2">GNAT family N-acetyltransferase</fullName>
    </submittedName>
</protein>
<comment type="caution">
    <text evidence="2">The sequence shown here is derived from an EMBL/GenBank/DDBJ whole genome shotgun (WGS) entry which is preliminary data.</text>
</comment>
<evidence type="ECO:0000313" key="2">
    <source>
        <dbReference type="EMBL" id="RBQ16500.1"/>
    </source>
</evidence>
<keyword evidence="2" id="KW-0808">Transferase</keyword>
<dbReference type="Pfam" id="PF13302">
    <property type="entry name" value="Acetyltransf_3"/>
    <property type="match status" value="1"/>
</dbReference>
<reference evidence="2 3" key="1">
    <citation type="submission" date="2018-06" db="EMBL/GenBank/DDBJ databases">
        <title>Sphaerisporangium craniellae sp. nov., isolated from a marine sponge in the South China Sea.</title>
        <authorList>
            <person name="Li L."/>
        </authorList>
    </citation>
    <scope>NUCLEOTIDE SEQUENCE [LARGE SCALE GENOMIC DNA]</scope>
    <source>
        <strain evidence="2 3">LHW63015</strain>
    </source>
</reference>
<proteinExistence type="predicted"/>